<protein>
    <submittedName>
        <fullName evidence="9">Ferric-chelate reductase (NADH)</fullName>
        <ecNumber evidence="9">1.16.1.7</ecNumber>
    </submittedName>
</protein>
<gene>
    <name evidence="9" type="ORF">CDL12_27709</name>
</gene>
<evidence type="ECO:0000256" key="6">
    <source>
        <dbReference type="SAM" id="MobiDB-lite"/>
    </source>
</evidence>
<feature type="transmembrane region" description="Helical" evidence="7">
    <location>
        <begin position="191"/>
        <end position="217"/>
    </location>
</feature>
<keyword evidence="4 9" id="KW-0560">Oxidoreductase</keyword>
<evidence type="ECO:0000256" key="3">
    <source>
        <dbReference type="ARBA" id="ARBA00022989"/>
    </source>
</evidence>
<dbReference type="EMBL" id="NKXS01007364">
    <property type="protein sequence ID" value="PIM99796.1"/>
    <property type="molecule type" value="Genomic_DNA"/>
</dbReference>
<feature type="compositionally biased region" description="Polar residues" evidence="6">
    <location>
        <begin position="274"/>
        <end position="284"/>
    </location>
</feature>
<evidence type="ECO:0000259" key="8">
    <source>
        <dbReference type="Pfam" id="PF01794"/>
    </source>
</evidence>
<evidence type="ECO:0000256" key="1">
    <source>
        <dbReference type="ARBA" id="ARBA00004141"/>
    </source>
</evidence>
<keyword evidence="10" id="KW-1185">Reference proteome</keyword>
<dbReference type="GO" id="GO:0005886">
    <property type="term" value="C:plasma membrane"/>
    <property type="evidence" value="ECO:0007669"/>
    <property type="project" value="TreeGrafter"/>
</dbReference>
<name>A0A2G9G393_9LAMI</name>
<evidence type="ECO:0000256" key="4">
    <source>
        <dbReference type="ARBA" id="ARBA00023002"/>
    </source>
</evidence>
<feature type="domain" description="Ferric oxidoreductase" evidence="8">
    <location>
        <begin position="16"/>
        <end position="120"/>
    </location>
</feature>
<keyword evidence="3 7" id="KW-1133">Transmembrane helix</keyword>
<dbReference type="STRING" id="429701.A0A2G9G393"/>
<evidence type="ECO:0000313" key="9">
    <source>
        <dbReference type="EMBL" id="PIM99796.1"/>
    </source>
</evidence>
<evidence type="ECO:0000313" key="10">
    <source>
        <dbReference type="Proteomes" id="UP000231279"/>
    </source>
</evidence>
<evidence type="ECO:0000256" key="7">
    <source>
        <dbReference type="SAM" id="Phobius"/>
    </source>
</evidence>
<accession>A0A2G9G393</accession>
<dbReference type="InterPro" id="IPR039261">
    <property type="entry name" value="FNR_nucleotide-bd"/>
</dbReference>
<feature type="region of interest" description="Disordered" evidence="6">
    <location>
        <begin position="265"/>
        <end position="285"/>
    </location>
</feature>
<evidence type="ECO:0000256" key="5">
    <source>
        <dbReference type="ARBA" id="ARBA00023136"/>
    </source>
</evidence>
<organism evidence="9 10">
    <name type="scientific">Handroanthus impetiginosus</name>
    <dbReference type="NCBI Taxonomy" id="429701"/>
    <lineage>
        <taxon>Eukaryota</taxon>
        <taxon>Viridiplantae</taxon>
        <taxon>Streptophyta</taxon>
        <taxon>Embryophyta</taxon>
        <taxon>Tracheophyta</taxon>
        <taxon>Spermatophyta</taxon>
        <taxon>Magnoliopsida</taxon>
        <taxon>eudicotyledons</taxon>
        <taxon>Gunneridae</taxon>
        <taxon>Pentapetalae</taxon>
        <taxon>asterids</taxon>
        <taxon>lamiids</taxon>
        <taxon>Lamiales</taxon>
        <taxon>Bignoniaceae</taxon>
        <taxon>Crescentiina</taxon>
        <taxon>Tabebuia alliance</taxon>
        <taxon>Handroanthus</taxon>
    </lineage>
</organism>
<comment type="caution">
    <text evidence="9">The sequence shown here is derived from an EMBL/GenBank/DDBJ whole genome shotgun (WGS) entry which is preliminary data.</text>
</comment>
<comment type="subcellular location">
    <subcellularLocation>
        <location evidence="1">Membrane</location>
        <topology evidence="1">Multi-pass membrane protein</topology>
    </subcellularLocation>
</comment>
<dbReference type="InterPro" id="IPR013130">
    <property type="entry name" value="Fe3_Rdtase_TM_dom"/>
</dbReference>
<dbReference type="PANTHER" id="PTHR11972">
    <property type="entry name" value="NADPH OXIDASE"/>
    <property type="match status" value="1"/>
</dbReference>
<feature type="transmembrane region" description="Helical" evidence="7">
    <location>
        <begin position="238"/>
        <end position="255"/>
    </location>
</feature>
<dbReference type="GO" id="GO:0140618">
    <property type="term" value="F:ferric-chelate reductase (NADH) activity"/>
    <property type="evidence" value="ECO:0007669"/>
    <property type="project" value="UniProtKB-EC"/>
</dbReference>
<sequence length="360" mass="40603">MHGRWEEKLDAAALRLGLVGNIALSFLFFPVTRGSSVLPLFRLTSEASVKYHIWLGHIVMTLFTAHGICYIIIWAATHELSEMETGELSLVAGLVLWATTFPRIRRKMFEVFFYTHHISVFKNSSHLSILDLILPTSSSSSNSFNLDLQIEAYVTREKGHPKDKLSSPRTIWFKPNASDAPISPTLGPNSWLWLAAIISSSFIIFLILLGIFTQYVIYPIDHNTSKLYSYAKKASMNMLFICFSIMIAASSAFLWNKKQNEKEAKQIQDMEESVATSRSTNSSFDQEDIEMESLPLQSTIKSINVHYGQRPNLKRIMTEIKESSVGTLVSGPKDMRQDVATICSSGLADNLHFESISFTW</sequence>
<keyword evidence="5 7" id="KW-0472">Membrane</keyword>
<dbReference type="Proteomes" id="UP000231279">
    <property type="component" value="Unassembled WGS sequence"/>
</dbReference>
<dbReference type="Gene3D" id="3.40.50.80">
    <property type="entry name" value="Nucleotide-binding domain of ferredoxin-NADP reductase (FNR) module"/>
    <property type="match status" value="1"/>
</dbReference>
<feature type="transmembrane region" description="Helical" evidence="7">
    <location>
        <begin position="12"/>
        <end position="31"/>
    </location>
</feature>
<dbReference type="AlphaFoldDB" id="A0A2G9G393"/>
<dbReference type="Pfam" id="PF01794">
    <property type="entry name" value="Ferric_reduct"/>
    <property type="match status" value="1"/>
</dbReference>
<evidence type="ECO:0000256" key="2">
    <source>
        <dbReference type="ARBA" id="ARBA00022692"/>
    </source>
</evidence>
<dbReference type="OrthoDB" id="167398at2759"/>
<reference evidence="10" key="1">
    <citation type="journal article" date="2018" name="Gigascience">
        <title>Genome assembly of the Pink Ipe (Handroanthus impetiginosus, Bignoniaceae), a highly valued, ecologically keystone Neotropical timber forest tree.</title>
        <authorList>
            <person name="Silva-Junior O.B."/>
            <person name="Grattapaglia D."/>
            <person name="Novaes E."/>
            <person name="Collevatti R.G."/>
        </authorList>
    </citation>
    <scope>NUCLEOTIDE SEQUENCE [LARGE SCALE GENOMIC DNA]</scope>
    <source>
        <strain evidence="10">cv. UFG-1</strain>
    </source>
</reference>
<feature type="transmembrane region" description="Helical" evidence="7">
    <location>
        <begin position="51"/>
        <end position="76"/>
    </location>
</feature>
<dbReference type="PANTHER" id="PTHR11972:SF41">
    <property type="entry name" value="FERRIC REDUCTION OXIDASE 2"/>
    <property type="match status" value="1"/>
</dbReference>
<dbReference type="EC" id="1.16.1.7" evidence="9"/>
<keyword evidence="2 7" id="KW-0812">Transmembrane</keyword>
<proteinExistence type="predicted"/>
<dbReference type="InterPro" id="IPR050369">
    <property type="entry name" value="RBOH/FRE"/>
</dbReference>